<protein>
    <recommendedName>
        <fullName evidence="3">GNAT family N-acetyltransferase</fullName>
    </recommendedName>
</protein>
<evidence type="ECO:0008006" key="3">
    <source>
        <dbReference type="Google" id="ProtNLM"/>
    </source>
</evidence>
<dbReference type="EMBL" id="JBIMSO010000004">
    <property type="protein sequence ID" value="MFH5206863.1"/>
    <property type="molecule type" value="Genomic_DNA"/>
</dbReference>
<proteinExistence type="predicted"/>
<evidence type="ECO:0000313" key="1">
    <source>
        <dbReference type="EMBL" id="MFH5206863.1"/>
    </source>
</evidence>
<gene>
    <name evidence="1" type="ORF">ACHIPZ_01250</name>
</gene>
<organism evidence="1 2">
    <name type="scientific">Antrihabitans spumae</name>
    <dbReference type="NCBI Taxonomy" id="3373370"/>
    <lineage>
        <taxon>Bacteria</taxon>
        <taxon>Bacillati</taxon>
        <taxon>Actinomycetota</taxon>
        <taxon>Actinomycetes</taxon>
        <taxon>Mycobacteriales</taxon>
        <taxon>Nocardiaceae</taxon>
        <taxon>Antrihabitans</taxon>
    </lineage>
</organism>
<reference evidence="1 2" key="1">
    <citation type="submission" date="2024-10" db="EMBL/GenBank/DDBJ databases">
        <authorList>
            <person name="Riesco R."/>
        </authorList>
    </citation>
    <scope>NUCLEOTIDE SEQUENCE [LARGE SCALE GENOMIC DNA]</scope>
    <source>
        <strain evidence="1 2">NCIMB 15449</strain>
    </source>
</reference>
<name>A0ABW7JFX1_9NOCA</name>
<dbReference type="Proteomes" id="UP001609175">
    <property type="component" value="Unassembled WGS sequence"/>
</dbReference>
<sequence length="212" mass="23333">MPPAAASKLRSYGVIGPAVVRWSIRMARRRWHTRRAGNIGWAVPQSALSIDGRTATLGELSVDRLATLCNSSDTDTRAVANLYHERPERYPMAYVLLFDDVLGGLVASRIDHGTATAEVDLAVRSDDLSAAVVEYVALQIVPVLTGRFRTLRRISCAVRLDDELSAKGLSAAGFVSEGWAPPYLWDVVETPHPEDTHREMWTYFVPSPDISA</sequence>
<evidence type="ECO:0000313" key="2">
    <source>
        <dbReference type="Proteomes" id="UP001609175"/>
    </source>
</evidence>
<comment type="caution">
    <text evidence="1">The sequence shown here is derived from an EMBL/GenBank/DDBJ whole genome shotgun (WGS) entry which is preliminary data.</text>
</comment>
<dbReference type="RefSeq" id="WP_395112257.1">
    <property type="nucleotide sequence ID" value="NZ_JBIMSO010000004.1"/>
</dbReference>
<accession>A0ABW7JFX1</accession>